<accession>A0A0G1DF68</accession>
<feature type="region of interest" description="Disordered" evidence="1">
    <location>
        <begin position="1"/>
        <end position="28"/>
    </location>
</feature>
<protein>
    <recommendedName>
        <fullName evidence="2">TraC-like domain-containing protein</fullName>
    </recommendedName>
</protein>
<dbReference type="AlphaFoldDB" id="A0A0G1DF68"/>
<gene>
    <name evidence="3" type="ORF">UV41_C0053G0002</name>
</gene>
<dbReference type="EMBL" id="LCEJ01000053">
    <property type="protein sequence ID" value="KKS69476.1"/>
    <property type="molecule type" value="Genomic_DNA"/>
</dbReference>
<feature type="domain" description="TraC-like" evidence="2">
    <location>
        <begin position="52"/>
        <end position="241"/>
    </location>
</feature>
<evidence type="ECO:0000313" key="3">
    <source>
        <dbReference type="EMBL" id="KKS69476.1"/>
    </source>
</evidence>
<dbReference type="Pfam" id="PF26593">
    <property type="entry name" value="TraC-like"/>
    <property type="match status" value="1"/>
</dbReference>
<evidence type="ECO:0000259" key="2">
    <source>
        <dbReference type="Pfam" id="PF26593"/>
    </source>
</evidence>
<comment type="caution">
    <text evidence="3">The sequence shown here is derived from an EMBL/GenBank/DDBJ whole genome shotgun (WGS) entry which is preliminary data.</text>
</comment>
<evidence type="ECO:0000256" key="1">
    <source>
        <dbReference type="SAM" id="MobiDB-lite"/>
    </source>
</evidence>
<feature type="region of interest" description="Disordered" evidence="1">
    <location>
        <begin position="255"/>
        <end position="278"/>
    </location>
</feature>
<dbReference type="InterPro" id="IPR058596">
    <property type="entry name" value="TraC-like_dom"/>
</dbReference>
<dbReference type="Proteomes" id="UP000034785">
    <property type="component" value="Unassembled WGS sequence"/>
</dbReference>
<evidence type="ECO:0000313" key="4">
    <source>
        <dbReference type="Proteomes" id="UP000034785"/>
    </source>
</evidence>
<proteinExistence type="predicted"/>
<name>A0A0G1DF68_9BACT</name>
<organism evidence="3 4">
    <name type="scientific">Candidatus Daviesbacteria bacterium GW2011_GWA2_42_7</name>
    <dbReference type="NCBI Taxonomy" id="1618425"/>
    <lineage>
        <taxon>Bacteria</taxon>
        <taxon>Candidatus Daviesiibacteriota</taxon>
    </lineage>
</organism>
<reference evidence="3 4" key="1">
    <citation type="journal article" date="2015" name="Nature">
        <title>rRNA introns, odd ribosomes, and small enigmatic genomes across a large radiation of phyla.</title>
        <authorList>
            <person name="Brown C.T."/>
            <person name="Hug L.A."/>
            <person name="Thomas B.C."/>
            <person name="Sharon I."/>
            <person name="Castelle C.J."/>
            <person name="Singh A."/>
            <person name="Wilkins M.J."/>
            <person name="Williams K.H."/>
            <person name="Banfield J.F."/>
        </authorList>
    </citation>
    <scope>NUCLEOTIDE SEQUENCE [LARGE SCALE GENOMIC DNA]</scope>
</reference>
<sequence length="278" mass="30430">MNPNQPDIITPGASPGTVSAPPQMPTGKAEKASAASANSTQNTLHISEIRDGLVIMNDGTFRAVIMGKSINFDLMSPQEREAVEFAYQGFLNSLYFPIQIFIRSQKVDIGPYLDKLDKIRSEQESMLLALLMEDYVAFLADIAQQTNIMDKKFYIVIGYPDANADIRRTLKTSTGFFTGIVDLFGGTKTPHVVIDEQTLENAKTELKNRVQAVMQGLLQCGVQSVPLDTQELIELYYETYNPDTATRQQLGSADSLTAEVVSKGPGNAPQPSLDRGTG</sequence>